<evidence type="ECO:0000313" key="2">
    <source>
        <dbReference type="EMBL" id="KAG5416507.1"/>
    </source>
</evidence>
<proteinExistence type="predicted"/>
<accession>A0ABQ7P086</accession>
<protein>
    <submittedName>
        <fullName evidence="2">Uncharacterized protein</fullName>
    </submittedName>
</protein>
<evidence type="ECO:0000256" key="1">
    <source>
        <dbReference type="SAM" id="MobiDB-lite"/>
    </source>
</evidence>
<feature type="region of interest" description="Disordered" evidence="1">
    <location>
        <begin position="64"/>
        <end position="135"/>
    </location>
</feature>
<feature type="compositionally biased region" description="Basic and acidic residues" evidence="1">
    <location>
        <begin position="97"/>
        <end position="111"/>
    </location>
</feature>
<organism evidence="2 3">
    <name type="scientific">Brassica rapa subsp. trilocularis</name>
    <dbReference type="NCBI Taxonomy" id="1813537"/>
    <lineage>
        <taxon>Eukaryota</taxon>
        <taxon>Viridiplantae</taxon>
        <taxon>Streptophyta</taxon>
        <taxon>Embryophyta</taxon>
        <taxon>Tracheophyta</taxon>
        <taxon>Spermatophyta</taxon>
        <taxon>Magnoliopsida</taxon>
        <taxon>eudicotyledons</taxon>
        <taxon>Gunneridae</taxon>
        <taxon>Pentapetalae</taxon>
        <taxon>rosids</taxon>
        <taxon>malvids</taxon>
        <taxon>Brassicales</taxon>
        <taxon>Brassicaceae</taxon>
        <taxon>Brassiceae</taxon>
        <taxon>Brassica</taxon>
    </lineage>
</organism>
<dbReference type="EMBL" id="JADBGQ010000001">
    <property type="protein sequence ID" value="KAG5416507.1"/>
    <property type="molecule type" value="Genomic_DNA"/>
</dbReference>
<evidence type="ECO:0000313" key="3">
    <source>
        <dbReference type="Proteomes" id="UP000823674"/>
    </source>
</evidence>
<reference evidence="2 3" key="1">
    <citation type="submission" date="2021-03" db="EMBL/GenBank/DDBJ databases">
        <authorList>
            <person name="King G.J."/>
            <person name="Bancroft I."/>
            <person name="Baten A."/>
            <person name="Bloomfield J."/>
            <person name="Borpatragohain P."/>
            <person name="He Z."/>
            <person name="Irish N."/>
            <person name="Irwin J."/>
            <person name="Liu K."/>
            <person name="Mauleon R.P."/>
            <person name="Moore J."/>
            <person name="Morris R."/>
            <person name="Ostergaard L."/>
            <person name="Wang B."/>
            <person name="Wells R."/>
        </authorList>
    </citation>
    <scope>NUCLEOTIDE SEQUENCE [LARGE SCALE GENOMIC DNA]</scope>
    <source>
        <strain evidence="2">R-o-18</strain>
        <tissue evidence="2">Leaf</tissue>
    </source>
</reference>
<dbReference type="Proteomes" id="UP000823674">
    <property type="component" value="Chromosome A01"/>
</dbReference>
<sequence>MRLRRRADKCCGSDVAFTSKHHWVTNRRFTRIHRSSLTPHHHHRERTDVDGAEVVSASWRQNQLAERGASPRLPQHNRAFTPETDPPWAALFQSSGKGEERGNESETKIESFKSGLRSSDNGMHAHAPTGHRTRL</sequence>
<keyword evidence="3" id="KW-1185">Reference proteome</keyword>
<name>A0ABQ7P086_BRACM</name>
<comment type="caution">
    <text evidence="2">The sequence shown here is derived from an EMBL/GenBank/DDBJ whole genome shotgun (WGS) entry which is preliminary data.</text>
</comment>
<gene>
    <name evidence="2" type="primary">A01g511390.1_BraROA</name>
    <name evidence="2" type="ORF">IGI04_004074</name>
</gene>